<dbReference type="InterPro" id="IPR032779">
    <property type="entry name" value="FliG_M"/>
</dbReference>
<dbReference type="GO" id="GO:0009425">
    <property type="term" value="C:bacterial-type flagellum basal body"/>
    <property type="evidence" value="ECO:0007669"/>
    <property type="project" value="UniProtKB-SubCell"/>
</dbReference>
<evidence type="ECO:0000256" key="6">
    <source>
        <dbReference type="ARBA" id="ARBA00022500"/>
    </source>
</evidence>
<dbReference type="AlphaFoldDB" id="A0A286RDD0"/>
<feature type="domain" description="Flagellar motor switch protein FliG middle" evidence="12">
    <location>
        <begin position="112"/>
        <end position="185"/>
    </location>
</feature>
<dbReference type="InterPro" id="IPR011002">
    <property type="entry name" value="FliG_a-hlx"/>
</dbReference>
<dbReference type="GO" id="GO:0003774">
    <property type="term" value="F:cytoskeletal motor activity"/>
    <property type="evidence" value="ECO:0007669"/>
    <property type="project" value="InterPro"/>
</dbReference>
<evidence type="ECO:0000256" key="7">
    <source>
        <dbReference type="ARBA" id="ARBA00022779"/>
    </source>
</evidence>
<evidence type="ECO:0000259" key="11">
    <source>
        <dbReference type="Pfam" id="PF01706"/>
    </source>
</evidence>
<evidence type="ECO:0000256" key="4">
    <source>
        <dbReference type="ARBA" id="ARBA00021870"/>
    </source>
</evidence>
<dbReference type="SUPFAM" id="SSF48029">
    <property type="entry name" value="FliG"/>
    <property type="match status" value="2"/>
</dbReference>
<evidence type="ECO:0000256" key="3">
    <source>
        <dbReference type="ARBA" id="ARBA00010299"/>
    </source>
</evidence>
<evidence type="ECO:0000256" key="10">
    <source>
        <dbReference type="ARBA" id="ARBA00025598"/>
    </source>
</evidence>
<comment type="function">
    <text evidence="10">FliG is one of three proteins (FliG, FliN, FliM) that forms the rotor-mounted switch complex (C ring), located at the base of the basal body. This complex interacts with the CheY and CheZ chemotaxis proteins, in addition to contacting components of the motor that determine the direction of flagellar rotation.</text>
</comment>
<dbReference type="InterPro" id="IPR000090">
    <property type="entry name" value="Flg_Motor_Flig"/>
</dbReference>
<gene>
    <name evidence="14" type="ORF">THTE_1368</name>
</gene>
<dbReference type="KEGG" id="ttf:THTE_1368"/>
<evidence type="ECO:0000313" key="14">
    <source>
        <dbReference type="EMBL" id="ASV73970.1"/>
    </source>
</evidence>
<name>A0A286RDD0_9BACT</name>
<dbReference type="GO" id="GO:0005886">
    <property type="term" value="C:plasma membrane"/>
    <property type="evidence" value="ECO:0007669"/>
    <property type="project" value="UniProtKB-SubCell"/>
</dbReference>
<dbReference type="GO" id="GO:0071973">
    <property type="term" value="P:bacterial-type flagellum-dependent cell motility"/>
    <property type="evidence" value="ECO:0007669"/>
    <property type="project" value="InterPro"/>
</dbReference>
<sequence length="331" mass="36658">MAGDIRKAAILLMSLPREQATQILTRLEPKQIEAVTIEIARLGLVTAEEQEQALREFTQASPAELTGGKGGLEVAKELIEQALGKAASATLEAVKQSIEALPFAFLQKVDSQNLLTFLIDEHPQTIALILSHLSPNQAAEIIRGLPPERQVAVIKRIATMGQTSPDIIHEVEKGLESRMASVMSQRFENAGGVPTVAEILNVIDRATERHILDALAQEDPELVDEIRRLMFVFEDITKLSDRDIQTILKHVENSQWAMALKGASDELKQKILKNMSSRAAALLQEEMEYLGPVRASNVEQVQQQIVDIIRRLEDAGEITVSTNQEEERLIV</sequence>
<keyword evidence="5" id="KW-1003">Cell membrane</keyword>
<dbReference type="PANTHER" id="PTHR30534">
    <property type="entry name" value="FLAGELLAR MOTOR SWITCH PROTEIN FLIG"/>
    <property type="match status" value="1"/>
</dbReference>
<dbReference type="Pfam" id="PF01706">
    <property type="entry name" value="FliG_C"/>
    <property type="match status" value="1"/>
</dbReference>
<evidence type="ECO:0000256" key="9">
    <source>
        <dbReference type="ARBA" id="ARBA00023143"/>
    </source>
</evidence>
<keyword evidence="8" id="KW-0472">Membrane</keyword>
<evidence type="ECO:0000256" key="1">
    <source>
        <dbReference type="ARBA" id="ARBA00004117"/>
    </source>
</evidence>
<feature type="domain" description="Flagellar motor switch protein FliG C-terminal" evidence="11">
    <location>
        <begin position="214"/>
        <end position="319"/>
    </location>
</feature>
<comment type="subcellular location">
    <subcellularLocation>
        <location evidence="1">Bacterial flagellum basal body</location>
    </subcellularLocation>
    <subcellularLocation>
        <location evidence="2">Cell membrane</location>
        <topology evidence="2">Peripheral membrane protein</topology>
        <orientation evidence="2">Cytoplasmic side</orientation>
    </subcellularLocation>
</comment>
<dbReference type="InterPro" id="IPR028263">
    <property type="entry name" value="FliG_N"/>
</dbReference>
<evidence type="ECO:0000313" key="15">
    <source>
        <dbReference type="Proteomes" id="UP000215086"/>
    </source>
</evidence>
<dbReference type="OrthoDB" id="9780302at2"/>
<keyword evidence="14" id="KW-0969">Cilium</keyword>
<dbReference type="InterPro" id="IPR023087">
    <property type="entry name" value="Flg_Motor_Flig_C"/>
</dbReference>
<dbReference type="PRINTS" id="PR00954">
    <property type="entry name" value="FLGMOTORFLIG"/>
</dbReference>
<dbReference type="NCBIfam" id="TIGR00207">
    <property type="entry name" value="fliG"/>
    <property type="match status" value="1"/>
</dbReference>
<keyword evidence="15" id="KW-1185">Reference proteome</keyword>
<evidence type="ECO:0000256" key="2">
    <source>
        <dbReference type="ARBA" id="ARBA00004413"/>
    </source>
</evidence>
<evidence type="ECO:0000259" key="13">
    <source>
        <dbReference type="Pfam" id="PF14842"/>
    </source>
</evidence>
<dbReference type="Gene3D" id="1.10.220.30">
    <property type="match status" value="3"/>
</dbReference>
<dbReference type="PANTHER" id="PTHR30534:SF0">
    <property type="entry name" value="FLAGELLAR MOTOR SWITCH PROTEIN FLIG"/>
    <property type="match status" value="1"/>
</dbReference>
<accession>A0A286RDD0</accession>
<proteinExistence type="inferred from homology"/>
<organism evidence="14 15">
    <name type="scientific">Thermogutta terrifontis</name>
    <dbReference type="NCBI Taxonomy" id="1331910"/>
    <lineage>
        <taxon>Bacteria</taxon>
        <taxon>Pseudomonadati</taxon>
        <taxon>Planctomycetota</taxon>
        <taxon>Planctomycetia</taxon>
        <taxon>Pirellulales</taxon>
        <taxon>Thermoguttaceae</taxon>
        <taxon>Thermogutta</taxon>
    </lineage>
</organism>
<keyword evidence="7" id="KW-0283">Flagellar rotation</keyword>
<dbReference type="RefSeq" id="WP_095414422.1">
    <property type="nucleotide sequence ID" value="NZ_CP018477.1"/>
</dbReference>
<feature type="domain" description="Flagellar motor switch protein FliG N-terminal" evidence="13">
    <location>
        <begin position="5"/>
        <end position="98"/>
    </location>
</feature>
<keyword evidence="14" id="KW-0282">Flagellum</keyword>
<protein>
    <recommendedName>
        <fullName evidence="4">Flagellar motor switch protein FliG</fullName>
    </recommendedName>
</protein>
<dbReference type="Proteomes" id="UP000215086">
    <property type="component" value="Chromosome"/>
</dbReference>
<comment type="similarity">
    <text evidence="3">Belongs to the FliG family.</text>
</comment>
<dbReference type="Pfam" id="PF14841">
    <property type="entry name" value="FliG_M"/>
    <property type="match status" value="1"/>
</dbReference>
<keyword evidence="6" id="KW-0145">Chemotaxis</keyword>
<reference evidence="14 15" key="1">
    <citation type="journal article" name="Front. Microbiol.">
        <title>Sugar Metabolism of the First Thermophilic Planctomycete Thermogutta terrifontis: Comparative Genomic and Transcriptomic Approaches.</title>
        <authorList>
            <person name="Elcheninov A.G."/>
            <person name="Menzel P."/>
            <person name="Gudbergsdottir S.R."/>
            <person name="Slesarev A.I."/>
            <person name="Kadnikov V.V."/>
            <person name="Krogh A."/>
            <person name="Bonch-Osmolovskaya E.A."/>
            <person name="Peng X."/>
            <person name="Kublanov I.V."/>
        </authorList>
    </citation>
    <scope>NUCLEOTIDE SEQUENCE [LARGE SCALE GENOMIC DNA]</scope>
    <source>
        <strain evidence="14 15">R1</strain>
    </source>
</reference>
<keyword evidence="9" id="KW-0975">Bacterial flagellum</keyword>
<dbReference type="EMBL" id="CP018477">
    <property type="protein sequence ID" value="ASV73970.1"/>
    <property type="molecule type" value="Genomic_DNA"/>
</dbReference>
<dbReference type="Pfam" id="PF14842">
    <property type="entry name" value="FliG_N"/>
    <property type="match status" value="1"/>
</dbReference>
<evidence type="ECO:0000256" key="8">
    <source>
        <dbReference type="ARBA" id="ARBA00023136"/>
    </source>
</evidence>
<dbReference type="FunFam" id="1.10.220.30:FF:000001">
    <property type="entry name" value="Flagellar motor switch protein FliG"/>
    <property type="match status" value="1"/>
</dbReference>
<dbReference type="PIRSF" id="PIRSF003161">
    <property type="entry name" value="FliG"/>
    <property type="match status" value="1"/>
</dbReference>
<dbReference type="GO" id="GO:0006935">
    <property type="term" value="P:chemotaxis"/>
    <property type="evidence" value="ECO:0007669"/>
    <property type="project" value="UniProtKB-KW"/>
</dbReference>
<keyword evidence="14" id="KW-0966">Cell projection</keyword>
<evidence type="ECO:0000256" key="5">
    <source>
        <dbReference type="ARBA" id="ARBA00022475"/>
    </source>
</evidence>
<evidence type="ECO:0000259" key="12">
    <source>
        <dbReference type="Pfam" id="PF14841"/>
    </source>
</evidence>